<reference evidence="2" key="2">
    <citation type="submission" date="2011-02" db="EMBL/GenBank/DDBJ databases">
        <authorList>
            <person name="MacLean D."/>
        </authorList>
    </citation>
    <scope>NUCLEOTIDE SEQUENCE</scope>
</reference>
<accession>F0WS93</accession>
<evidence type="ECO:0000313" key="3">
    <source>
        <dbReference type="EMBL" id="CCA26934.1"/>
    </source>
</evidence>
<gene>
    <name evidence="2" type="primary">AlNc14C227G9232</name>
    <name evidence="3" type="synonym">AlNc14C433G11601</name>
    <name evidence="2" type="ORF">ALNC14_103560</name>
    <name evidence="3" type="ORF">ALNC14_130780</name>
</gene>
<feature type="compositionally biased region" description="Basic and acidic residues" evidence="1">
    <location>
        <begin position="147"/>
        <end position="160"/>
    </location>
</feature>
<dbReference type="EMBL" id="FR824272">
    <property type="protein sequence ID" value="CCA24212.1"/>
    <property type="molecule type" value="Genomic_DNA"/>
</dbReference>
<dbReference type="AlphaFoldDB" id="F0WS93"/>
<evidence type="ECO:0000256" key="1">
    <source>
        <dbReference type="SAM" id="MobiDB-lite"/>
    </source>
</evidence>
<dbReference type="EMBL" id="FR824476">
    <property type="protein sequence ID" value="CCA26934.1"/>
    <property type="molecule type" value="Genomic_DNA"/>
</dbReference>
<evidence type="ECO:0000313" key="2">
    <source>
        <dbReference type="EMBL" id="CCA24212.1"/>
    </source>
</evidence>
<feature type="region of interest" description="Disordered" evidence="1">
    <location>
        <begin position="118"/>
        <end position="160"/>
    </location>
</feature>
<proteinExistence type="predicted"/>
<sequence length="346" mass="39442">MLGTGGFNPNNNWIREQWIANLKKKQRNQCVDTSLSMFASSYESGEGPFLNYSAQAFDQERSHPDGFMSDNLEYSAHVNVSPSSADTLESFRYSRPPLQNDVVDEKRRTPNTIFKKRSNYNYLDSNEPRPRTPRRKLNCGSASFDLDDPKISNQEKRKEYDTSSYEKLQIPYNPNQLFAVQTATTNNCRQPNTLKCEVLSAKQCMYEETWGSASLMNQDCNSKNFRTSSIDQEGLRQFLEQTHLTSSHSMERYMPKGDTGAYNEITSTDSNQEDQGVEMVQGEELLISPSHTSDLHSPSLTAAITAGYIPNDVNPHDFDYAEFDYLVADCKFLEFDDDLNYLNLVS</sequence>
<name>F0WS93_9STRA</name>
<reference evidence="2" key="1">
    <citation type="journal article" date="2011" name="PLoS Biol.">
        <title>Gene gain and loss during evolution of obligate parasitism in the white rust pathogen of Arabidopsis thaliana.</title>
        <authorList>
            <person name="Kemen E."/>
            <person name="Gardiner A."/>
            <person name="Schultz-Larsen T."/>
            <person name="Kemen A.C."/>
            <person name="Balmuth A.L."/>
            <person name="Robert-Seilaniantz A."/>
            <person name="Bailey K."/>
            <person name="Holub E."/>
            <person name="Studholme D.J."/>
            <person name="Maclean D."/>
            <person name="Jones J.D."/>
        </authorList>
    </citation>
    <scope>NUCLEOTIDE SEQUENCE</scope>
</reference>
<dbReference type="HOGENOM" id="CLU_802696_0_0_1"/>
<protein>
    <submittedName>
        <fullName evidence="2">AlNc14C227G9232 protein</fullName>
    </submittedName>
    <submittedName>
        <fullName evidence="3">AlNc14C433G11601 protein</fullName>
    </submittedName>
</protein>
<organism evidence="2">
    <name type="scientific">Albugo laibachii Nc14</name>
    <dbReference type="NCBI Taxonomy" id="890382"/>
    <lineage>
        <taxon>Eukaryota</taxon>
        <taxon>Sar</taxon>
        <taxon>Stramenopiles</taxon>
        <taxon>Oomycota</taxon>
        <taxon>Peronosporomycetes</taxon>
        <taxon>Albuginales</taxon>
        <taxon>Albuginaceae</taxon>
        <taxon>Albugo</taxon>
    </lineage>
</organism>